<name>A0A9D1H0J3_9ACTN</name>
<dbReference type="InterPro" id="IPR006683">
    <property type="entry name" value="Thioestr_dom"/>
</dbReference>
<keyword evidence="2" id="KW-0378">Hydrolase</keyword>
<dbReference type="Pfam" id="PF03061">
    <property type="entry name" value="4HBT"/>
    <property type="match status" value="1"/>
</dbReference>
<dbReference type="SUPFAM" id="SSF54637">
    <property type="entry name" value="Thioesterase/thiol ester dehydrase-isomerase"/>
    <property type="match status" value="1"/>
</dbReference>
<dbReference type="Gene3D" id="3.10.129.10">
    <property type="entry name" value="Hotdog Thioesterase"/>
    <property type="match status" value="1"/>
</dbReference>
<reference evidence="4" key="1">
    <citation type="submission" date="2020-10" db="EMBL/GenBank/DDBJ databases">
        <authorList>
            <person name="Gilroy R."/>
        </authorList>
    </citation>
    <scope>NUCLEOTIDE SEQUENCE</scope>
    <source>
        <strain evidence="4">ChiGjej1B1-24693</strain>
    </source>
</reference>
<organism evidence="4 5">
    <name type="scientific">Candidatus Avipropionibacterium avicola</name>
    <dbReference type="NCBI Taxonomy" id="2840701"/>
    <lineage>
        <taxon>Bacteria</taxon>
        <taxon>Bacillati</taxon>
        <taxon>Actinomycetota</taxon>
        <taxon>Actinomycetes</taxon>
        <taxon>Propionibacteriales</taxon>
        <taxon>Propionibacteriaceae</taxon>
        <taxon>Propionibacteriaceae incertae sedis</taxon>
        <taxon>Candidatus Avipropionibacterium</taxon>
    </lineage>
</organism>
<dbReference type="PANTHER" id="PTHR43240">
    <property type="entry name" value="1,4-DIHYDROXY-2-NAPHTHOYL-COA THIOESTERASE 1"/>
    <property type="match status" value="1"/>
</dbReference>
<evidence type="ECO:0000256" key="1">
    <source>
        <dbReference type="ARBA" id="ARBA00008324"/>
    </source>
</evidence>
<evidence type="ECO:0000259" key="3">
    <source>
        <dbReference type="Pfam" id="PF03061"/>
    </source>
</evidence>
<sequence>MKETALPAWVRDLPEGLDTRMGLELLEVSAERVVGRMPVAGNTQPLGLWHGGASCVLAESLASIAATAAVRPDRVAVGVDLNATHHRSAHSGWVTGTATALRLGRTVLSYEVVLLDDDQQRICTARLTCQAVTPRT</sequence>
<dbReference type="GO" id="GO:0005829">
    <property type="term" value="C:cytosol"/>
    <property type="evidence" value="ECO:0007669"/>
    <property type="project" value="TreeGrafter"/>
</dbReference>
<evidence type="ECO:0000256" key="2">
    <source>
        <dbReference type="ARBA" id="ARBA00022801"/>
    </source>
</evidence>
<dbReference type="GO" id="GO:0061522">
    <property type="term" value="F:1,4-dihydroxy-2-naphthoyl-CoA thioesterase activity"/>
    <property type="evidence" value="ECO:0007669"/>
    <property type="project" value="TreeGrafter"/>
</dbReference>
<dbReference type="NCBIfam" id="TIGR00369">
    <property type="entry name" value="unchar_dom_1"/>
    <property type="match status" value="1"/>
</dbReference>
<proteinExistence type="inferred from homology"/>
<evidence type="ECO:0000313" key="4">
    <source>
        <dbReference type="EMBL" id="HIT76378.1"/>
    </source>
</evidence>
<dbReference type="CDD" id="cd03443">
    <property type="entry name" value="PaaI_thioesterase"/>
    <property type="match status" value="1"/>
</dbReference>
<dbReference type="EMBL" id="DVLP01000364">
    <property type="protein sequence ID" value="HIT76378.1"/>
    <property type="molecule type" value="Genomic_DNA"/>
</dbReference>
<protein>
    <submittedName>
        <fullName evidence="4">PaaI family thioesterase</fullName>
    </submittedName>
</protein>
<comment type="caution">
    <text evidence="4">The sequence shown here is derived from an EMBL/GenBank/DDBJ whole genome shotgun (WGS) entry which is preliminary data.</text>
</comment>
<evidence type="ECO:0000313" key="5">
    <source>
        <dbReference type="Proteomes" id="UP000886842"/>
    </source>
</evidence>
<accession>A0A9D1H0J3</accession>
<dbReference type="AlphaFoldDB" id="A0A9D1H0J3"/>
<feature type="domain" description="Thioesterase" evidence="3">
    <location>
        <begin position="47"/>
        <end position="123"/>
    </location>
</feature>
<dbReference type="InterPro" id="IPR029069">
    <property type="entry name" value="HotDog_dom_sf"/>
</dbReference>
<reference evidence="4" key="2">
    <citation type="journal article" date="2021" name="PeerJ">
        <title>Extensive microbial diversity within the chicken gut microbiome revealed by metagenomics and culture.</title>
        <authorList>
            <person name="Gilroy R."/>
            <person name="Ravi A."/>
            <person name="Getino M."/>
            <person name="Pursley I."/>
            <person name="Horton D.L."/>
            <person name="Alikhan N.F."/>
            <person name="Baker D."/>
            <person name="Gharbi K."/>
            <person name="Hall N."/>
            <person name="Watson M."/>
            <person name="Adriaenssens E.M."/>
            <person name="Foster-Nyarko E."/>
            <person name="Jarju S."/>
            <person name="Secka A."/>
            <person name="Antonio M."/>
            <person name="Oren A."/>
            <person name="Chaudhuri R.R."/>
            <person name="La Ragione R."/>
            <person name="Hildebrand F."/>
            <person name="Pallen M.J."/>
        </authorList>
    </citation>
    <scope>NUCLEOTIDE SEQUENCE</scope>
    <source>
        <strain evidence="4">ChiGjej1B1-24693</strain>
    </source>
</reference>
<comment type="similarity">
    <text evidence="1">Belongs to the thioesterase PaaI family.</text>
</comment>
<gene>
    <name evidence="4" type="ORF">IAA98_12405</name>
</gene>
<dbReference type="PANTHER" id="PTHR43240:SF5">
    <property type="entry name" value="1,4-DIHYDROXY-2-NAPHTHOYL-COA THIOESTERASE 1"/>
    <property type="match status" value="1"/>
</dbReference>
<dbReference type="InterPro" id="IPR003736">
    <property type="entry name" value="PAAI_dom"/>
</dbReference>
<dbReference type="Proteomes" id="UP000886842">
    <property type="component" value="Unassembled WGS sequence"/>
</dbReference>